<reference evidence="14 15" key="1">
    <citation type="submission" date="2021-12" db="EMBL/GenBank/DDBJ databases">
        <title>Genome sequencing of bacteria with rrn-lacking chromosome and rrn-plasmid.</title>
        <authorList>
            <person name="Anda M."/>
            <person name="Iwasaki W."/>
        </authorList>
    </citation>
    <scope>NUCLEOTIDE SEQUENCE [LARGE SCALE GENOMIC DNA]</scope>
    <source>
        <strain evidence="14 15">NBRC 15940</strain>
    </source>
</reference>
<evidence type="ECO:0000259" key="12">
    <source>
        <dbReference type="PROSITE" id="PS50109"/>
    </source>
</evidence>
<protein>
    <recommendedName>
        <fullName evidence="3">histidine kinase</fullName>
        <ecNumber evidence="3">2.7.13.3</ecNumber>
    </recommendedName>
</protein>
<dbReference type="PRINTS" id="PR00344">
    <property type="entry name" value="BCTRLSENSOR"/>
</dbReference>
<keyword evidence="5" id="KW-0808">Transferase</keyword>
<evidence type="ECO:0000313" key="14">
    <source>
        <dbReference type="EMBL" id="GJM63575.1"/>
    </source>
</evidence>
<dbReference type="PROSITE" id="PS50885">
    <property type="entry name" value="HAMP"/>
    <property type="match status" value="1"/>
</dbReference>
<evidence type="ECO:0000256" key="3">
    <source>
        <dbReference type="ARBA" id="ARBA00012438"/>
    </source>
</evidence>
<dbReference type="EMBL" id="BQKE01000003">
    <property type="protein sequence ID" value="GJM63575.1"/>
    <property type="molecule type" value="Genomic_DNA"/>
</dbReference>
<dbReference type="PANTHER" id="PTHR45436:SF5">
    <property type="entry name" value="SENSOR HISTIDINE KINASE TRCS"/>
    <property type="match status" value="1"/>
</dbReference>
<organism evidence="14 15">
    <name type="scientific">Persicobacter diffluens</name>
    <dbReference type="NCBI Taxonomy" id="981"/>
    <lineage>
        <taxon>Bacteria</taxon>
        <taxon>Pseudomonadati</taxon>
        <taxon>Bacteroidota</taxon>
        <taxon>Cytophagia</taxon>
        <taxon>Cytophagales</taxon>
        <taxon>Persicobacteraceae</taxon>
        <taxon>Persicobacter</taxon>
    </lineage>
</organism>
<dbReference type="SUPFAM" id="SSF47384">
    <property type="entry name" value="Homodimeric domain of signal transducing histidine kinase"/>
    <property type="match status" value="1"/>
</dbReference>
<dbReference type="InterPro" id="IPR036097">
    <property type="entry name" value="HisK_dim/P_sf"/>
</dbReference>
<dbReference type="Gene3D" id="1.10.287.130">
    <property type="match status" value="1"/>
</dbReference>
<keyword evidence="10 11" id="KW-0472">Membrane</keyword>
<keyword evidence="8 11" id="KW-1133">Transmembrane helix</keyword>
<name>A0AAN4W3Z1_9BACT</name>
<dbReference type="AlphaFoldDB" id="A0AAN4W3Z1"/>
<evidence type="ECO:0000256" key="8">
    <source>
        <dbReference type="ARBA" id="ARBA00022989"/>
    </source>
</evidence>
<dbReference type="SMART" id="SM00388">
    <property type="entry name" value="HisKA"/>
    <property type="match status" value="1"/>
</dbReference>
<evidence type="ECO:0000256" key="1">
    <source>
        <dbReference type="ARBA" id="ARBA00000085"/>
    </source>
</evidence>
<dbReference type="InterPro" id="IPR003661">
    <property type="entry name" value="HisK_dim/P_dom"/>
</dbReference>
<dbReference type="InterPro" id="IPR003660">
    <property type="entry name" value="HAMP_dom"/>
</dbReference>
<evidence type="ECO:0000256" key="11">
    <source>
        <dbReference type="SAM" id="Phobius"/>
    </source>
</evidence>
<dbReference type="InterPro" id="IPR005467">
    <property type="entry name" value="His_kinase_dom"/>
</dbReference>
<dbReference type="InterPro" id="IPR050428">
    <property type="entry name" value="TCS_sensor_his_kinase"/>
</dbReference>
<evidence type="ECO:0000256" key="9">
    <source>
        <dbReference type="ARBA" id="ARBA00023012"/>
    </source>
</evidence>
<dbReference type="InterPro" id="IPR004358">
    <property type="entry name" value="Sig_transdc_His_kin-like_C"/>
</dbReference>
<dbReference type="EC" id="2.7.13.3" evidence="3"/>
<dbReference type="Gene3D" id="6.10.340.10">
    <property type="match status" value="1"/>
</dbReference>
<dbReference type="PROSITE" id="PS50109">
    <property type="entry name" value="HIS_KIN"/>
    <property type="match status" value="1"/>
</dbReference>
<feature type="transmembrane region" description="Helical" evidence="11">
    <location>
        <begin position="155"/>
        <end position="176"/>
    </location>
</feature>
<comment type="catalytic activity">
    <reaction evidence="1">
        <text>ATP + protein L-histidine = ADP + protein N-phospho-L-histidine.</text>
        <dbReference type="EC" id="2.7.13.3"/>
    </reaction>
</comment>
<dbReference type="Pfam" id="PF00672">
    <property type="entry name" value="HAMP"/>
    <property type="match status" value="1"/>
</dbReference>
<dbReference type="SUPFAM" id="SSF158472">
    <property type="entry name" value="HAMP domain-like"/>
    <property type="match status" value="1"/>
</dbReference>
<accession>A0AAN4W3Z1</accession>
<dbReference type="CDD" id="cd06225">
    <property type="entry name" value="HAMP"/>
    <property type="match status" value="1"/>
</dbReference>
<comment type="caution">
    <text evidence="14">The sequence shown here is derived from an EMBL/GenBank/DDBJ whole genome shotgun (WGS) entry which is preliminary data.</text>
</comment>
<evidence type="ECO:0000256" key="7">
    <source>
        <dbReference type="ARBA" id="ARBA00022777"/>
    </source>
</evidence>
<dbReference type="SMART" id="SM00387">
    <property type="entry name" value="HATPase_c"/>
    <property type="match status" value="1"/>
</dbReference>
<evidence type="ECO:0000313" key="15">
    <source>
        <dbReference type="Proteomes" id="UP001310022"/>
    </source>
</evidence>
<dbReference type="InterPro" id="IPR036890">
    <property type="entry name" value="HATPase_C_sf"/>
</dbReference>
<evidence type="ECO:0000256" key="4">
    <source>
        <dbReference type="ARBA" id="ARBA00022553"/>
    </source>
</evidence>
<keyword evidence="15" id="KW-1185">Reference proteome</keyword>
<dbReference type="CDD" id="cd00082">
    <property type="entry name" value="HisKA"/>
    <property type="match status" value="1"/>
</dbReference>
<gene>
    <name evidence="14" type="ORF">PEDI_41270</name>
</gene>
<dbReference type="GO" id="GO:0005886">
    <property type="term" value="C:plasma membrane"/>
    <property type="evidence" value="ECO:0007669"/>
    <property type="project" value="TreeGrafter"/>
</dbReference>
<dbReference type="SUPFAM" id="SSF55874">
    <property type="entry name" value="ATPase domain of HSP90 chaperone/DNA topoisomerase II/histidine kinase"/>
    <property type="match status" value="1"/>
</dbReference>
<keyword evidence="6 11" id="KW-0812">Transmembrane</keyword>
<evidence type="ECO:0000256" key="5">
    <source>
        <dbReference type="ARBA" id="ARBA00022679"/>
    </source>
</evidence>
<dbReference type="Gene3D" id="3.30.565.10">
    <property type="entry name" value="Histidine kinase-like ATPase, C-terminal domain"/>
    <property type="match status" value="1"/>
</dbReference>
<feature type="domain" description="HAMP" evidence="13">
    <location>
        <begin position="177"/>
        <end position="230"/>
    </location>
</feature>
<dbReference type="RefSeq" id="WP_338238725.1">
    <property type="nucleotide sequence ID" value="NZ_BQKE01000003.1"/>
</dbReference>
<evidence type="ECO:0000259" key="13">
    <source>
        <dbReference type="PROSITE" id="PS50885"/>
    </source>
</evidence>
<dbReference type="InterPro" id="IPR003594">
    <property type="entry name" value="HATPase_dom"/>
</dbReference>
<keyword evidence="4" id="KW-0597">Phosphoprotein</keyword>
<evidence type="ECO:0000256" key="2">
    <source>
        <dbReference type="ARBA" id="ARBA00004370"/>
    </source>
</evidence>
<sequence>MKIRLKIALNTTLLFGFLLAVILGAVYNVTQAIIEVKFYERLEQRVQISSKIYFEKDELEATIYADFAARYLKKLPDESDQIFNDQMKPVIPPHHPEFENLPITFEQVKQEKTVHFTNKKRLYVAQYKRDNTGEYVVVVCAVDSNGESYLATLQWIIFLSYLVSMATVMLTSWFFAEKVLRPINDVISDVGNITTSNLEERLDEGNGKDEIAQLAHSFNGMLDRIEDGFQQQKSFVSNASHELRTPLTALIGELEVMMMRERNTEEYQEGIATALIRAKSLREIINHLLTLAKTNEGMLTEKLTPIRLDELIFEIHAQQPAGEVVLDFGDLPEDFDEMEVMGNEGLLRLAIGNLVENALKYSEKRPVKVEYYHANGTANIKVIDQGIGIEPEDLKKVLQPFYRSQRAKDFAPGNGIGLALAAKIIRICGGKLELESKVGVGTTAHLTFKSKQKK</sequence>
<dbReference type="GO" id="GO:0000155">
    <property type="term" value="F:phosphorelay sensor kinase activity"/>
    <property type="evidence" value="ECO:0007669"/>
    <property type="project" value="InterPro"/>
</dbReference>
<evidence type="ECO:0000256" key="6">
    <source>
        <dbReference type="ARBA" id="ARBA00022692"/>
    </source>
</evidence>
<feature type="domain" description="Histidine kinase" evidence="12">
    <location>
        <begin position="238"/>
        <end position="452"/>
    </location>
</feature>
<dbReference type="SMART" id="SM00304">
    <property type="entry name" value="HAMP"/>
    <property type="match status" value="1"/>
</dbReference>
<proteinExistence type="predicted"/>
<dbReference type="Pfam" id="PF00512">
    <property type="entry name" value="HisKA"/>
    <property type="match status" value="1"/>
</dbReference>
<comment type="subcellular location">
    <subcellularLocation>
        <location evidence="2">Membrane</location>
    </subcellularLocation>
</comment>
<keyword evidence="9" id="KW-0902">Two-component regulatory system</keyword>
<dbReference type="PANTHER" id="PTHR45436">
    <property type="entry name" value="SENSOR HISTIDINE KINASE YKOH"/>
    <property type="match status" value="1"/>
</dbReference>
<dbReference type="Pfam" id="PF02518">
    <property type="entry name" value="HATPase_c"/>
    <property type="match status" value="1"/>
</dbReference>
<evidence type="ECO:0000256" key="10">
    <source>
        <dbReference type="ARBA" id="ARBA00023136"/>
    </source>
</evidence>
<keyword evidence="7 14" id="KW-0418">Kinase</keyword>
<dbReference type="Proteomes" id="UP001310022">
    <property type="component" value="Unassembled WGS sequence"/>
</dbReference>